<dbReference type="VEuPathDB" id="HostDB:LOC118651649"/>
<dbReference type="AlphaFoldDB" id="A0A7J7XH87"/>
<evidence type="ECO:0000256" key="5">
    <source>
        <dbReference type="SAM" id="SignalP"/>
    </source>
</evidence>
<dbReference type="GO" id="GO:0006412">
    <property type="term" value="P:translation"/>
    <property type="evidence" value="ECO:0007669"/>
    <property type="project" value="InterPro"/>
</dbReference>
<proteinExistence type="inferred from homology"/>
<dbReference type="FunFam" id="3.30.1550.10:FF:000002">
    <property type="entry name" value="60S ribosomal protein L12"/>
    <property type="match status" value="1"/>
</dbReference>
<dbReference type="Proteomes" id="UP000527355">
    <property type="component" value="Unassembled WGS sequence"/>
</dbReference>
<evidence type="ECO:0000259" key="7">
    <source>
        <dbReference type="Pfam" id="PF03946"/>
    </source>
</evidence>
<evidence type="ECO:0000256" key="1">
    <source>
        <dbReference type="ARBA" id="ARBA00010537"/>
    </source>
</evidence>
<dbReference type="GO" id="GO:0003735">
    <property type="term" value="F:structural constituent of ribosome"/>
    <property type="evidence" value="ECO:0007669"/>
    <property type="project" value="InterPro"/>
</dbReference>
<dbReference type="SMART" id="SM00649">
    <property type="entry name" value="RL11"/>
    <property type="match status" value="1"/>
</dbReference>
<reference evidence="8 9" key="1">
    <citation type="journal article" date="2020" name="Nature">
        <title>Six reference-quality genomes reveal evolution of bat adaptations.</title>
        <authorList>
            <person name="Jebb D."/>
            <person name="Huang Z."/>
            <person name="Pippel M."/>
            <person name="Hughes G.M."/>
            <person name="Lavrichenko K."/>
            <person name="Devanna P."/>
            <person name="Winkler S."/>
            <person name="Jermiin L.S."/>
            <person name="Skirmuntt E.C."/>
            <person name="Katzourakis A."/>
            <person name="Burkitt-Gray L."/>
            <person name="Ray D.A."/>
            <person name="Sullivan K.A.M."/>
            <person name="Roscito J.G."/>
            <person name="Kirilenko B.M."/>
            <person name="Davalos L.M."/>
            <person name="Corthals A.P."/>
            <person name="Power M.L."/>
            <person name="Jones G."/>
            <person name="Ransome R.D."/>
            <person name="Dechmann D.K.N."/>
            <person name="Locatelli A.G."/>
            <person name="Puechmaille S.J."/>
            <person name="Fedrigo O."/>
            <person name="Jarvis E.D."/>
            <person name="Hiller M."/>
            <person name="Vernes S.C."/>
            <person name="Myers E.W."/>
            <person name="Teeling E.C."/>
        </authorList>
    </citation>
    <scope>NUCLEOTIDE SEQUENCE [LARGE SCALE GENOMIC DNA]</scope>
    <source>
        <strain evidence="8">MMyoMyo1</strain>
        <tissue evidence="8">Flight muscle</tissue>
    </source>
</reference>
<feature type="chain" id="PRO_5029866879" description="Ribosomal protein L12" evidence="5">
    <location>
        <begin position="20"/>
        <end position="147"/>
    </location>
</feature>
<evidence type="ECO:0000259" key="6">
    <source>
        <dbReference type="Pfam" id="PF00298"/>
    </source>
</evidence>
<dbReference type="EMBL" id="JABWUV010000006">
    <property type="protein sequence ID" value="KAF6349034.1"/>
    <property type="molecule type" value="Genomic_DNA"/>
</dbReference>
<dbReference type="InterPro" id="IPR036796">
    <property type="entry name" value="Ribosomal_uL11_N_sf"/>
</dbReference>
<keyword evidence="2 4" id="KW-0689">Ribosomal protein</keyword>
<name>A0A7J7XH87_MYOMY</name>
<comment type="caution">
    <text evidence="8">The sequence shown here is derived from an EMBL/GenBank/DDBJ whole genome shotgun (WGS) entry which is preliminary data.</text>
</comment>
<dbReference type="GO" id="GO:0022625">
    <property type="term" value="C:cytosolic large ribosomal subunit"/>
    <property type="evidence" value="ECO:0007669"/>
    <property type="project" value="TreeGrafter"/>
</dbReference>
<dbReference type="InterPro" id="IPR036769">
    <property type="entry name" value="Ribosomal_uL11_C_sf"/>
</dbReference>
<accession>A0A7J7XH87</accession>
<feature type="domain" description="Large ribosomal subunit protein uL11 C-terminal" evidence="6">
    <location>
        <begin position="100"/>
        <end position="135"/>
    </location>
</feature>
<feature type="domain" description="Large ribosomal subunit protein uL11 N-terminal" evidence="7">
    <location>
        <begin position="46"/>
        <end position="95"/>
    </location>
</feature>
<evidence type="ECO:0008006" key="10">
    <source>
        <dbReference type="Google" id="ProtNLM"/>
    </source>
</evidence>
<dbReference type="InterPro" id="IPR020784">
    <property type="entry name" value="Ribosomal_uL11_N"/>
</dbReference>
<feature type="signal peptide" evidence="5">
    <location>
        <begin position="1"/>
        <end position="19"/>
    </location>
</feature>
<evidence type="ECO:0000256" key="2">
    <source>
        <dbReference type="ARBA" id="ARBA00022980"/>
    </source>
</evidence>
<dbReference type="Pfam" id="PF00298">
    <property type="entry name" value="Ribosomal_L11"/>
    <property type="match status" value="1"/>
</dbReference>
<dbReference type="SUPFAM" id="SSF54747">
    <property type="entry name" value="Ribosomal L11/L12e N-terminal domain"/>
    <property type="match status" value="1"/>
</dbReference>
<evidence type="ECO:0000313" key="9">
    <source>
        <dbReference type="Proteomes" id="UP000527355"/>
    </source>
</evidence>
<sequence>MNVVLEFLWPATLTDIIVANVVQPIASTNQKTSHCIWFNPNEIKVVYLRCTSGEVSATAPLGLSPKKVGDDIAEATSDWKGLRITVKLTIQNRQAQIEVVPSASALIIKALKEPPRNRKKQKNMKHSGNITFDDCQHCPTDAALIFS</sequence>
<keyword evidence="9" id="KW-1185">Reference proteome</keyword>
<dbReference type="GO" id="GO:0070180">
    <property type="term" value="F:large ribosomal subunit rRNA binding"/>
    <property type="evidence" value="ECO:0007669"/>
    <property type="project" value="TreeGrafter"/>
</dbReference>
<dbReference type="Pfam" id="PF03946">
    <property type="entry name" value="Ribosomal_L11_N"/>
    <property type="match status" value="1"/>
</dbReference>
<evidence type="ECO:0000313" key="8">
    <source>
        <dbReference type="EMBL" id="KAF6349034.1"/>
    </source>
</evidence>
<dbReference type="PANTHER" id="PTHR11661:SF2">
    <property type="entry name" value="LARGE RIBOSOMAL SUBUNIT PROTEIN UL11"/>
    <property type="match status" value="1"/>
</dbReference>
<dbReference type="PANTHER" id="PTHR11661">
    <property type="entry name" value="60S RIBOSOMAL PROTEIN L12"/>
    <property type="match status" value="1"/>
</dbReference>
<keyword evidence="5" id="KW-0732">Signal</keyword>
<evidence type="ECO:0000256" key="4">
    <source>
        <dbReference type="RuleBase" id="RU003978"/>
    </source>
</evidence>
<comment type="similarity">
    <text evidence="1 4">Belongs to the universal ribosomal protein uL11 family.</text>
</comment>
<protein>
    <recommendedName>
        <fullName evidence="10">Ribosomal protein L12</fullName>
    </recommendedName>
</protein>
<organism evidence="8 9">
    <name type="scientific">Myotis myotis</name>
    <name type="common">Greater mouse-eared bat</name>
    <name type="synonym">Vespertilio myotis</name>
    <dbReference type="NCBI Taxonomy" id="51298"/>
    <lineage>
        <taxon>Eukaryota</taxon>
        <taxon>Metazoa</taxon>
        <taxon>Chordata</taxon>
        <taxon>Craniata</taxon>
        <taxon>Vertebrata</taxon>
        <taxon>Euteleostomi</taxon>
        <taxon>Mammalia</taxon>
        <taxon>Eutheria</taxon>
        <taxon>Laurasiatheria</taxon>
        <taxon>Chiroptera</taxon>
        <taxon>Yangochiroptera</taxon>
        <taxon>Vespertilionidae</taxon>
        <taxon>Myotis</taxon>
    </lineage>
</organism>
<gene>
    <name evidence="8" type="ORF">mMyoMyo1_011621</name>
</gene>
<keyword evidence="3 4" id="KW-0687">Ribonucleoprotein</keyword>
<dbReference type="Gene3D" id="3.30.1550.10">
    <property type="entry name" value="Ribosomal protein L11/L12, N-terminal domain"/>
    <property type="match status" value="1"/>
</dbReference>
<dbReference type="InterPro" id="IPR000911">
    <property type="entry name" value="Ribosomal_uL11"/>
</dbReference>
<dbReference type="InterPro" id="IPR020783">
    <property type="entry name" value="Ribosomal_uL11_C"/>
</dbReference>
<dbReference type="Gene3D" id="1.10.10.250">
    <property type="entry name" value="Ribosomal protein L11, C-terminal domain"/>
    <property type="match status" value="1"/>
</dbReference>
<evidence type="ECO:0000256" key="3">
    <source>
        <dbReference type="ARBA" id="ARBA00023274"/>
    </source>
</evidence>